<evidence type="ECO:0008006" key="4">
    <source>
        <dbReference type="Google" id="ProtNLM"/>
    </source>
</evidence>
<evidence type="ECO:0000313" key="2">
    <source>
        <dbReference type="EMBL" id="AQQ66530.1"/>
    </source>
</evidence>
<feature type="transmembrane region" description="Helical" evidence="1">
    <location>
        <begin position="171"/>
        <end position="190"/>
    </location>
</feature>
<proteinExistence type="predicted"/>
<dbReference type="RefSeq" id="WP_077399989.1">
    <property type="nucleotide sequence ID" value="NZ_CP019650.1"/>
</dbReference>
<organism evidence="2 3">
    <name type="scientific">Microbulbifer agarilyticus</name>
    <dbReference type="NCBI Taxonomy" id="260552"/>
    <lineage>
        <taxon>Bacteria</taxon>
        <taxon>Pseudomonadati</taxon>
        <taxon>Pseudomonadota</taxon>
        <taxon>Gammaproteobacteria</taxon>
        <taxon>Cellvibrionales</taxon>
        <taxon>Microbulbiferaceae</taxon>
        <taxon>Microbulbifer</taxon>
    </lineage>
</organism>
<dbReference type="Gene3D" id="1.25.40.10">
    <property type="entry name" value="Tetratricopeptide repeat domain"/>
    <property type="match status" value="1"/>
</dbReference>
<feature type="transmembrane region" description="Helical" evidence="1">
    <location>
        <begin position="240"/>
        <end position="267"/>
    </location>
</feature>
<keyword evidence="3" id="KW-1185">Reference proteome</keyword>
<sequence length="481" mass="53122">MGNACHYHSNADAIWQCSGCSKEYCGDCVPGSVDNYYRSTPKCILCNNRLQNVGASNKARPFWQMAPFYFRYALNAGPLTVSAICAVAALAITGMGILSIFILVAMLAVVMRYNLLVIEKLASGDLQSPTFGDAQDGRSAAVFARVIGMILVAGGGGALIATTFGVGAAQVYSIVLSLLGPAAMIVLALEHSMRAAVNPLKLLQFTLIIGWPYWLLWLSTSAVSAAPTVLLPVVADKLPVWMLLPLLAFVTSYFSIVTSAMMGYICLTRQQKLGVASQVDDEEFLEEREFERRKALADSSIFLREGRHEEARKTLVGVLRQQPNDVALNERYYRLLLATDDKKALRELGPHLLERFISMNQPHKAAELYMATVQSHGTPAIDKSLLRHQIAEALYRQRQFKPALALVNNLHKEDPHYTRLDSAYLLLAKIYMDGFNRTDNSRKLLAFVRSKFPKSAVLGEVQQLESILTAEQQNKESSQPA</sequence>
<dbReference type="KEGG" id="maga:Mag101_01860"/>
<dbReference type="OrthoDB" id="5698243at2"/>
<keyword evidence="1" id="KW-1133">Transmembrane helix</keyword>
<evidence type="ECO:0000256" key="1">
    <source>
        <dbReference type="SAM" id="Phobius"/>
    </source>
</evidence>
<dbReference type="eggNOG" id="COG1040">
    <property type="taxonomic scope" value="Bacteria"/>
</dbReference>
<reference evidence="2" key="1">
    <citation type="submission" date="2017-02" db="EMBL/GenBank/DDBJ databases">
        <title>Genome of Microbulbifer agarilyticus GP101.</title>
        <authorList>
            <person name="Jung J."/>
            <person name="Bae S.S."/>
            <person name="Baek K."/>
        </authorList>
    </citation>
    <scope>NUCLEOTIDE SEQUENCE [LARGE SCALE GENOMIC DNA]</scope>
    <source>
        <strain evidence="2">GP101</strain>
    </source>
</reference>
<dbReference type="InterPro" id="IPR011990">
    <property type="entry name" value="TPR-like_helical_dom_sf"/>
</dbReference>
<keyword evidence="1" id="KW-0472">Membrane</keyword>
<dbReference type="AlphaFoldDB" id="A0A1Q2M1F5"/>
<dbReference type="EMBL" id="CP019650">
    <property type="protein sequence ID" value="AQQ66530.1"/>
    <property type="molecule type" value="Genomic_DNA"/>
</dbReference>
<gene>
    <name evidence="2" type="ORF">Mag101_01860</name>
</gene>
<feature type="transmembrane region" description="Helical" evidence="1">
    <location>
        <begin position="202"/>
        <end position="220"/>
    </location>
</feature>
<protein>
    <recommendedName>
        <fullName evidence="4">B box-type domain-containing protein</fullName>
    </recommendedName>
</protein>
<dbReference type="Proteomes" id="UP000188219">
    <property type="component" value="Chromosome"/>
</dbReference>
<accession>A0A1Q2M1F5</accession>
<keyword evidence="1" id="KW-0812">Transmembrane</keyword>
<feature type="transmembrane region" description="Helical" evidence="1">
    <location>
        <begin position="142"/>
        <end position="165"/>
    </location>
</feature>
<evidence type="ECO:0000313" key="3">
    <source>
        <dbReference type="Proteomes" id="UP000188219"/>
    </source>
</evidence>
<feature type="transmembrane region" description="Helical" evidence="1">
    <location>
        <begin position="79"/>
        <end position="110"/>
    </location>
</feature>
<dbReference type="STRING" id="260552.Mag101_01860"/>
<name>A0A1Q2M1F5_9GAMM</name>